<keyword evidence="3" id="KW-1185">Reference proteome</keyword>
<evidence type="ECO:0000259" key="1">
    <source>
        <dbReference type="Pfam" id="PF00144"/>
    </source>
</evidence>
<evidence type="ECO:0000313" key="3">
    <source>
        <dbReference type="Proteomes" id="UP001168694"/>
    </source>
</evidence>
<dbReference type="EC" id="3.1.1.103" evidence="2"/>
<keyword evidence="2" id="KW-0378">Hydrolase</keyword>
<dbReference type="EMBL" id="JAUHLN010000001">
    <property type="protein sequence ID" value="MDN4072385.1"/>
    <property type="molecule type" value="Genomic_DNA"/>
</dbReference>
<proteinExistence type="predicted"/>
<dbReference type="Gene3D" id="3.40.710.10">
    <property type="entry name" value="DD-peptidase/beta-lactamase superfamily"/>
    <property type="match status" value="1"/>
</dbReference>
<sequence>MTQLRNKTTIKTRLENYMMAYDRLGYFNGTVLAAYQGEILLLEGYGTASRTFNIPHSPQTRFPIASLTKNFTAAAILLLEEQGLLKLEDTAGYFLEDLTYAKQVTLHHLLSNTSGVPDFTSMPDYWTKEMRLPSSIFGLIDRIKDKPLEFEPGTQYRYCNSNYILLTAIIEKVSGQTYAHFLQENLLKPLGLKNTGLLDGRTIVQNSASGYTVNKEVVNADFIDMSFPLGAYGIYSEAEDLFKWTEALFSGEVLNKESLHKMLTPYLGRYGYGWGFDRIGETAVACHFGDVNGYCAEMLKSLDEKITVIVLSNFNLTPVTKINRDLAKLMLNEEVESPAFCEELNRETDVSASVHGTYFSKINNASLTLEQDGGSWLLTIPKMYGVPYTLPLLLVSKKEAGYEFISSCTPEKVEVMMMNGDNKVIIVHHEDMDGIKTSYTKIERSS</sequence>
<evidence type="ECO:0000313" key="2">
    <source>
        <dbReference type="EMBL" id="MDN4072385.1"/>
    </source>
</evidence>
<dbReference type="GO" id="GO:0016787">
    <property type="term" value="F:hydrolase activity"/>
    <property type="evidence" value="ECO:0007669"/>
    <property type="project" value="UniProtKB-KW"/>
</dbReference>
<accession>A0ABT8E3B1</accession>
<dbReference type="PANTHER" id="PTHR46825">
    <property type="entry name" value="D-ALANYL-D-ALANINE-CARBOXYPEPTIDASE/ENDOPEPTIDASE AMPH"/>
    <property type="match status" value="1"/>
</dbReference>
<dbReference type="InterPro" id="IPR001466">
    <property type="entry name" value="Beta-lactam-related"/>
</dbReference>
<comment type="caution">
    <text evidence="2">The sequence shown here is derived from an EMBL/GenBank/DDBJ whole genome shotgun (WGS) entry which is preliminary data.</text>
</comment>
<dbReference type="RefSeq" id="WP_290398503.1">
    <property type="nucleotide sequence ID" value="NZ_JAUHLN010000001.1"/>
</dbReference>
<dbReference type="SUPFAM" id="SSF56601">
    <property type="entry name" value="beta-lactamase/transpeptidase-like"/>
    <property type="match status" value="1"/>
</dbReference>
<organism evidence="2 3">
    <name type="scientific">Fictibacillus terranigra</name>
    <dbReference type="NCBI Taxonomy" id="3058424"/>
    <lineage>
        <taxon>Bacteria</taxon>
        <taxon>Bacillati</taxon>
        <taxon>Bacillota</taxon>
        <taxon>Bacilli</taxon>
        <taxon>Bacillales</taxon>
        <taxon>Fictibacillaceae</taxon>
        <taxon>Fictibacillus</taxon>
    </lineage>
</organism>
<gene>
    <name evidence="2" type="ORF">QYF49_04995</name>
</gene>
<name>A0ABT8E3B1_9BACL</name>
<dbReference type="InterPro" id="IPR050491">
    <property type="entry name" value="AmpC-like"/>
</dbReference>
<protein>
    <submittedName>
        <fullName evidence="2">Serine hydrolase domain-containing protein</fullName>
        <ecNumber evidence="2">3.1.1.103</ecNumber>
    </submittedName>
</protein>
<dbReference type="InterPro" id="IPR012338">
    <property type="entry name" value="Beta-lactam/transpept-like"/>
</dbReference>
<dbReference type="Proteomes" id="UP001168694">
    <property type="component" value="Unassembled WGS sequence"/>
</dbReference>
<reference evidence="2" key="1">
    <citation type="submission" date="2023-06" db="EMBL/GenBank/DDBJ databases">
        <title>Draft Genome Sequences of Representative Paenibacillus Polymyxa, Bacillus cereus, Fictibacillus sp., and Brevibacillus agri Strains Isolated from Amazonian Dark Earth.</title>
        <authorList>
            <person name="Pellegrinetti T.A."/>
            <person name="Cunha I.C.M."/>
            <person name="Chaves M.G."/>
            <person name="Freitas A.S."/>
            <person name="Silva A.V.R."/>
            <person name="Tsai S.M."/>
            <person name="Mendes L.W."/>
        </authorList>
    </citation>
    <scope>NUCLEOTIDE SEQUENCE</scope>
    <source>
        <strain evidence="2">CENA-BCM004</strain>
    </source>
</reference>
<feature type="domain" description="Beta-lactamase-related" evidence="1">
    <location>
        <begin position="30"/>
        <end position="318"/>
    </location>
</feature>
<dbReference type="Pfam" id="PF00144">
    <property type="entry name" value="Beta-lactamase"/>
    <property type="match status" value="1"/>
</dbReference>
<dbReference type="PANTHER" id="PTHR46825:SF9">
    <property type="entry name" value="BETA-LACTAMASE-RELATED DOMAIN-CONTAINING PROTEIN"/>
    <property type="match status" value="1"/>
</dbReference>